<dbReference type="Proteomes" id="UP001153365">
    <property type="component" value="Unassembled WGS sequence"/>
</dbReference>
<evidence type="ECO:0000313" key="3">
    <source>
        <dbReference type="Proteomes" id="UP001153365"/>
    </source>
</evidence>
<comment type="caution">
    <text evidence="2">The sequence shown here is derived from an EMBL/GenBank/DDBJ whole genome shotgun (WGS) entry which is preliminary data.</text>
</comment>
<gene>
    <name evidence="2" type="ORF">PPACK8108_LOCUS9720</name>
</gene>
<dbReference type="EMBL" id="CALTRL010002132">
    <property type="protein sequence ID" value="CAH7674785.1"/>
    <property type="molecule type" value="Genomic_DNA"/>
</dbReference>
<sequence>MRLLIEDSLIEDLSSLNQLDGLIKNQIVEITATATQARTGSTRNARMFPAVQQRLKVFKGRRIFAGRIEISDLNNKVEMLRELGPESSMMRRPSEVQQTAQEGKQQLEWNNLDKGDLPKLHPEVLGTAGQIVSLEANNIQEGDISMAKDLKGLSTRELTRSMMRRQQDTVAGMVEDLSEEVEELSAGWDSRQSYRPGWIVSTAITGVQTTTELVRITSSIKLRRLRGRDVIDGRSWSKAMKLEKRNQGFVDGVLEVIREKSEAINGAGKVSTLPMRGRPHLEDGGDGGAAEDRARLCELFDGLWKPGGQG</sequence>
<feature type="region of interest" description="Disordered" evidence="1">
    <location>
        <begin position="269"/>
        <end position="288"/>
    </location>
</feature>
<organism evidence="2 3">
    <name type="scientific">Phakopsora pachyrhizi</name>
    <name type="common">Asian soybean rust disease fungus</name>
    <dbReference type="NCBI Taxonomy" id="170000"/>
    <lineage>
        <taxon>Eukaryota</taxon>
        <taxon>Fungi</taxon>
        <taxon>Dikarya</taxon>
        <taxon>Basidiomycota</taxon>
        <taxon>Pucciniomycotina</taxon>
        <taxon>Pucciniomycetes</taxon>
        <taxon>Pucciniales</taxon>
        <taxon>Phakopsoraceae</taxon>
        <taxon>Phakopsora</taxon>
    </lineage>
</organism>
<accession>A0AAV0AYW0</accession>
<reference evidence="2" key="1">
    <citation type="submission" date="2022-06" db="EMBL/GenBank/DDBJ databases">
        <authorList>
            <consortium name="SYNGENTA / RWTH Aachen University"/>
        </authorList>
    </citation>
    <scope>NUCLEOTIDE SEQUENCE</scope>
</reference>
<keyword evidence="3" id="KW-1185">Reference proteome</keyword>
<dbReference type="AlphaFoldDB" id="A0AAV0AYW0"/>
<proteinExistence type="predicted"/>
<evidence type="ECO:0000256" key="1">
    <source>
        <dbReference type="SAM" id="MobiDB-lite"/>
    </source>
</evidence>
<protein>
    <submittedName>
        <fullName evidence="2">Uncharacterized protein</fullName>
    </submittedName>
</protein>
<name>A0AAV0AYW0_PHAPC</name>
<evidence type="ECO:0000313" key="2">
    <source>
        <dbReference type="EMBL" id="CAH7674785.1"/>
    </source>
</evidence>